<dbReference type="Proteomes" id="UP000321816">
    <property type="component" value="Chromosome"/>
</dbReference>
<gene>
    <name evidence="1" type="ORF">FTX54_004540</name>
</gene>
<dbReference type="AlphaFoldDB" id="A0A5C7FFP5"/>
<reference evidence="1 2" key="1">
    <citation type="submission" date="2024-01" db="EMBL/GenBank/DDBJ databases">
        <title>Complete Genome Sequence of Alkalicoccus halolimnae BZ-SZ-XJ29T, a Moderately Halophilic Bacterium Isolated from a Salt Lake.</title>
        <authorList>
            <person name="Zhao B."/>
        </authorList>
    </citation>
    <scope>NUCLEOTIDE SEQUENCE [LARGE SCALE GENOMIC DNA]</scope>
    <source>
        <strain evidence="1 2">BZ-SZ-XJ29</strain>
    </source>
</reference>
<dbReference type="KEGG" id="ahal:FTX54_004540"/>
<name>A0A5C7FFP5_9BACI</name>
<dbReference type="EMBL" id="CP144914">
    <property type="protein sequence ID" value="WWD80832.1"/>
    <property type="molecule type" value="Genomic_DNA"/>
</dbReference>
<dbReference type="RefSeq" id="WP_147803246.1">
    <property type="nucleotide sequence ID" value="NZ_CP144914.1"/>
</dbReference>
<organism evidence="1 2">
    <name type="scientific">Alkalicoccus halolimnae</name>
    <dbReference type="NCBI Taxonomy" id="1667239"/>
    <lineage>
        <taxon>Bacteria</taxon>
        <taxon>Bacillati</taxon>
        <taxon>Bacillota</taxon>
        <taxon>Bacilli</taxon>
        <taxon>Bacillales</taxon>
        <taxon>Bacillaceae</taxon>
        <taxon>Alkalicoccus</taxon>
    </lineage>
</organism>
<protein>
    <submittedName>
        <fullName evidence="1">Uncharacterized protein</fullName>
    </submittedName>
</protein>
<accession>A0A5C7FFP5</accession>
<dbReference type="OrthoDB" id="2988518at2"/>
<proteinExistence type="predicted"/>
<keyword evidence="2" id="KW-1185">Reference proteome</keyword>
<evidence type="ECO:0000313" key="1">
    <source>
        <dbReference type="EMBL" id="WWD80832.1"/>
    </source>
</evidence>
<evidence type="ECO:0000313" key="2">
    <source>
        <dbReference type="Proteomes" id="UP000321816"/>
    </source>
</evidence>
<sequence>MNILSYGENAYTFWALNNHMKEILNQLGDSFEPVSCQVLFRPNFGRRAGDDRPQFGEFDFIILSGSSIYLGESMSDRSPGIKKGVMELKEPHCKRHIIFNKYIDSWFQTDFKDWTQFSNYHNGYFTYKYDRGKVYLPIAYPNSQLAKNLHYTLNLIKSHFGDRKPVTKNVFLFLHNNNSSYAPESISAIDCKFEMVSVDYSLGLEGNSKYVNIR</sequence>